<evidence type="ECO:0000256" key="3">
    <source>
        <dbReference type="ARBA" id="ARBA00022722"/>
    </source>
</evidence>
<accession>A0AA38SZE2</accession>
<evidence type="ECO:0000259" key="8">
    <source>
        <dbReference type="PROSITE" id="PS50994"/>
    </source>
</evidence>
<dbReference type="Proteomes" id="UP001172457">
    <property type="component" value="Chromosome 5"/>
</dbReference>
<dbReference type="PROSITE" id="PS50994">
    <property type="entry name" value="INTEGRASE"/>
    <property type="match status" value="1"/>
</dbReference>
<keyword evidence="6" id="KW-0695">RNA-directed DNA polymerase</keyword>
<keyword evidence="10" id="KW-1185">Reference proteome</keyword>
<feature type="coiled-coil region" evidence="7">
    <location>
        <begin position="399"/>
        <end position="426"/>
    </location>
</feature>
<dbReference type="Gene3D" id="1.10.340.70">
    <property type="match status" value="1"/>
</dbReference>
<evidence type="ECO:0000313" key="9">
    <source>
        <dbReference type="EMBL" id="KAJ9547668.1"/>
    </source>
</evidence>
<dbReference type="InterPro" id="IPR056924">
    <property type="entry name" value="SH3_Tf2-1"/>
</dbReference>
<evidence type="ECO:0000256" key="1">
    <source>
        <dbReference type="ARBA" id="ARBA00022679"/>
    </source>
</evidence>
<protein>
    <recommendedName>
        <fullName evidence="8">Integrase catalytic domain-containing protein</fullName>
    </recommendedName>
</protein>
<dbReference type="InterPro" id="IPR012337">
    <property type="entry name" value="RNaseH-like_sf"/>
</dbReference>
<name>A0AA38SZE2_9ASTR</name>
<dbReference type="GO" id="GO:0003964">
    <property type="term" value="F:RNA-directed DNA polymerase activity"/>
    <property type="evidence" value="ECO:0007669"/>
    <property type="project" value="UniProtKB-KW"/>
</dbReference>
<keyword evidence="5" id="KW-0378">Hydrolase</keyword>
<dbReference type="InterPro" id="IPR036397">
    <property type="entry name" value="RNaseH_sf"/>
</dbReference>
<dbReference type="GO" id="GO:0004519">
    <property type="term" value="F:endonuclease activity"/>
    <property type="evidence" value="ECO:0007669"/>
    <property type="project" value="UniProtKB-KW"/>
</dbReference>
<dbReference type="Pfam" id="PF17921">
    <property type="entry name" value="Integrase_H2C2"/>
    <property type="match status" value="1"/>
</dbReference>
<dbReference type="PANTHER" id="PTHR45835">
    <property type="entry name" value="YALI0A06105P"/>
    <property type="match status" value="1"/>
</dbReference>
<dbReference type="InterPro" id="IPR041373">
    <property type="entry name" value="RT_RNaseH"/>
</dbReference>
<dbReference type="GO" id="GO:0015074">
    <property type="term" value="P:DNA integration"/>
    <property type="evidence" value="ECO:0007669"/>
    <property type="project" value="InterPro"/>
</dbReference>
<dbReference type="Pfam" id="PF17917">
    <property type="entry name" value="RT_RNaseH"/>
    <property type="match status" value="1"/>
</dbReference>
<dbReference type="InterPro" id="IPR043502">
    <property type="entry name" value="DNA/RNA_pol_sf"/>
</dbReference>
<comment type="caution">
    <text evidence="9">The sequence shown here is derived from an EMBL/GenBank/DDBJ whole genome shotgun (WGS) entry which is preliminary data.</text>
</comment>
<gene>
    <name evidence="9" type="ORF">OSB04_020211</name>
</gene>
<evidence type="ECO:0000313" key="10">
    <source>
        <dbReference type="Proteomes" id="UP001172457"/>
    </source>
</evidence>
<dbReference type="Gene3D" id="3.30.420.10">
    <property type="entry name" value="Ribonuclease H-like superfamily/Ribonuclease H"/>
    <property type="match status" value="1"/>
</dbReference>
<evidence type="ECO:0000256" key="6">
    <source>
        <dbReference type="ARBA" id="ARBA00022918"/>
    </source>
</evidence>
<dbReference type="SUPFAM" id="SSF56672">
    <property type="entry name" value="DNA/RNA polymerases"/>
    <property type="match status" value="1"/>
</dbReference>
<organism evidence="9 10">
    <name type="scientific">Centaurea solstitialis</name>
    <name type="common">yellow star-thistle</name>
    <dbReference type="NCBI Taxonomy" id="347529"/>
    <lineage>
        <taxon>Eukaryota</taxon>
        <taxon>Viridiplantae</taxon>
        <taxon>Streptophyta</taxon>
        <taxon>Embryophyta</taxon>
        <taxon>Tracheophyta</taxon>
        <taxon>Spermatophyta</taxon>
        <taxon>Magnoliopsida</taxon>
        <taxon>eudicotyledons</taxon>
        <taxon>Gunneridae</taxon>
        <taxon>Pentapetalae</taxon>
        <taxon>asterids</taxon>
        <taxon>campanulids</taxon>
        <taxon>Asterales</taxon>
        <taxon>Asteraceae</taxon>
        <taxon>Carduoideae</taxon>
        <taxon>Cardueae</taxon>
        <taxon>Centaureinae</taxon>
        <taxon>Centaurea</taxon>
    </lineage>
</organism>
<keyword evidence="1" id="KW-0808">Transferase</keyword>
<dbReference type="PANTHER" id="PTHR45835:SF99">
    <property type="entry name" value="CHROMO DOMAIN-CONTAINING PROTEIN-RELATED"/>
    <property type="match status" value="1"/>
</dbReference>
<reference evidence="9" key="1">
    <citation type="submission" date="2023-03" db="EMBL/GenBank/DDBJ databases">
        <title>Chromosome-scale reference genome and RAD-based genetic map of yellow starthistle (Centaurea solstitialis) reveal putative structural variation and QTLs associated with invader traits.</title>
        <authorList>
            <person name="Reatini B."/>
            <person name="Cang F.A."/>
            <person name="Jiang Q."/>
            <person name="Mckibben M.T.W."/>
            <person name="Barker M.S."/>
            <person name="Rieseberg L.H."/>
            <person name="Dlugosch K.M."/>
        </authorList>
    </citation>
    <scope>NUCLEOTIDE SEQUENCE</scope>
    <source>
        <strain evidence="9">CAN-66</strain>
        <tissue evidence="9">Leaf</tissue>
    </source>
</reference>
<dbReference type="InterPro" id="IPR001584">
    <property type="entry name" value="Integrase_cat-core"/>
</dbReference>
<evidence type="ECO:0000256" key="2">
    <source>
        <dbReference type="ARBA" id="ARBA00022695"/>
    </source>
</evidence>
<dbReference type="CDD" id="cd09274">
    <property type="entry name" value="RNase_HI_RT_Ty3"/>
    <property type="match status" value="1"/>
</dbReference>
<keyword evidence="3" id="KW-0540">Nuclease</keyword>
<dbReference type="Pfam" id="PF24626">
    <property type="entry name" value="SH3_Tf2-1"/>
    <property type="match status" value="1"/>
</dbReference>
<keyword evidence="2" id="KW-0548">Nucleotidyltransferase</keyword>
<proteinExistence type="predicted"/>
<feature type="domain" description="Integrase catalytic" evidence="8">
    <location>
        <begin position="215"/>
        <end position="378"/>
    </location>
</feature>
<dbReference type="SUPFAM" id="SSF53098">
    <property type="entry name" value="Ribonuclease H-like"/>
    <property type="match status" value="1"/>
</dbReference>
<dbReference type="GO" id="GO:0003676">
    <property type="term" value="F:nucleic acid binding"/>
    <property type="evidence" value="ECO:0007669"/>
    <property type="project" value="InterPro"/>
</dbReference>
<sequence length="576" mass="67703">MNSSFMDTSSLWNIHITILVQLEERSLVDHRWTIIKQSSLIRGYPQKPNTKCTIFTDHKSLQHILDQKMLNMRQRRWVELLSDYDYEIKYHPGKANVVADALSRKERREALKADNLKKETLHKMEKEFEEKTDGVRYFKDRIWIPKVDQLRKMIMDEAHQSRYSIHPGSDKMYKGLKEHYWWPGMKKDITTYVSKCLTCARIKAEHQKPSGLLQQPEIPEWKWERISMDFVTKLPKTKKGHDSIWVIVDRLMKSAHFLPIRETYSIDRLAQLYVNEIVMRHGVLISIISDRDSRFTSRFWQSLQAALGTSVDLSTAYHPQTDGQTERTIHTLEDMLRACVLEFGGSWDDHLPLVEFSYNNSYHASNQCAPYEALYGRKCRSPLNWLEVGESRLLRPDIVQETTDKIKLVQEKLKAARDRQKSYADNRRKPLEFQVGDKVLLKVSPWKGLIRFGKKGKLSPRFVGPFKIMERIGPVAYRLDLPIELSSIHDTFHVSNLKKCLSEKIGKYKLMNNCAAEEPIEILEREIKQLRRSKIPIVKVRWNSRHGPEFTWEREAFMKDKYPHLFTKDPCGSSKN</sequence>
<evidence type="ECO:0000256" key="5">
    <source>
        <dbReference type="ARBA" id="ARBA00022801"/>
    </source>
</evidence>
<evidence type="ECO:0000256" key="4">
    <source>
        <dbReference type="ARBA" id="ARBA00022759"/>
    </source>
</evidence>
<dbReference type="InterPro" id="IPR041588">
    <property type="entry name" value="Integrase_H2C2"/>
</dbReference>
<keyword evidence="4" id="KW-0255">Endonuclease</keyword>
<dbReference type="AlphaFoldDB" id="A0AA38SZE2"/>
<dbReference type="EMBL" id="JARYMX010000005">
    <property type="protein sequence ID" value="KAJ9547668.1"/>
    <property type="molecule type" value="Genomic_DNA"/>
</dbReference>
<dbReference type="GO" id="GO:0016787">
    <property type="term" value="F:hydrolase activity"/>
    <property type="evidence" value="ECO:0007669"/>
    <property type="project" value="UniProtKB-KW"/>
</dbReference>
<dbReference type="FunFam" id="1.10.340.70:FF:000001">
    <property type="entry name" value="Retrovirus-related Pol polyprotein from transposon gypsy-like Protein"/>
    <property type="match status" value="1"/>
</dbReference>
<keyword evidence="7" id="KW-0175">Coiled coil</keyword>
<evidence type="ECO:0000256" key="7">
    <source>
        <dbReference type="SAM" id="Coils"/>
    </source>
</evidence>